<protein>
    <submittedName>
        <fullName evidence="7">DNA-directed RNA polymerase I subunit rpa49</fullName>
    </submittedName>
</protein>
<comment type="caution">
    <text evidence="7">The sequence shown here is derived from an EMBL/GenBank/DDBJ whole genome shotgun (WGS) entry which is preliminary data.</text>
</comment>
<keyword evidence="8" id="KW-1185">Reference proteome</keyword>
<evidence type="ECO:0000256" key="1">
    <source>
        <dbReference type="ARBA" id="ARBA00004604"/>
    </source>
</evidence>
<evidence type="ECO:0000256" key="6">
    <source>
        <dbReference type="SAM" id="MobiDB-lite"/>
    </source>
</evidence>
<proteinExistence type="inferred from homology"/>
<evidence type="ECO:0000256" key="4">
    <source>
        <dbReference type="ARBA" id="ARBA00023163"/>
    </source>
</evidence>
<dbReference type="EMBL" id="JAVRRG010000069">
    <property type="protein sequence ID" value="KAK5091821.1"/>
    <property type="molecule type" value="Genomic_DNA"/>
</dbReference>
<sequence>MSEKKRKASSAPDSRPQKKQQTTSVTTVEHIQSSDILKPVIASTPGASFPDVRFQSFSKKPQHGSHMLIHSSEHPTIDYTAAEGTEPNEAHLKHYVAVFDPATNKLKVTEAKRLTVRGALRQRPKLEESEDEDTQNFLALQGTRSALTEAFGSKKSKKAVQSIAENRQLGQGQEGATIANAMASHIADDEDEEDPATATATARSNKPLPQPNLTTDDIEEVYSLSTLVHPSPASTTLRNMPIEQWRARMKANKEVIGLRSRYIANRVTYIGKRVLESNDPRYVQQFQLLRYIELLVEIAQFAGKQDRRRRMKFVDEWPEHTLTQGVPPTIVKETVNHFFPNNTPSDRAMTLLKTTIFALTLHILPPSGKTGGAQLFAEPTDIQLDLAMEAHEVRKLYHELGCKVAPATAKDLTSWGYTKLVDKKKKKTEDGMTLPKPQFAVLKFPLNFPKASGQRRTKR</sequence>
<dbReference type="Proteomes" id="UP001345013">
    <property type="component" value="Unassembled WGS sequence"/>
</dbReference>
<accession>A0ABR0K813</accession>
<name>A0ABR0K813_9EURO</name>
<feature type="region of interest" description="Disordered" evidence="6">
    <location>
        <begin position="1"/>
        <end position="31"/>
    </location>
</feature>
<evidence type="ECO:0000313" key="7">
    <source>
        <dbReference type="EMBL" id="KAK5091821.1"/>
    </source>
</evidence>
<reference evidence="7 8" key="1">
    <citation type="submission" date="2023-08" db="EMBL/GenBank/DDBJ databases">
        <title>Black Yeasts Isolated from many extreme environments.</title>
        <authorList>
            <person name="Coleine C."/>
            <person name="Stajich J.E."/>
            <person name="Selbmann L."/>
        </authorList>
    </citation>
    <scope>NUCLEOTIDE SEQUENCE [LARGE SCALE GENOMIC DNA]</scope>
    <source>
        <strain evidence="7 8">CCFEE 5885</strain>
    </source>
</reference>
<evidence type="ECO:0000256" key="2">
    <source>
        <dbReference type="ARBA" id="ARBA00009430"/>
    </source>
</evidence>
<dbReference type="GO" id="GO:0000428">
    <property type="term" value="C:DNA-directed RNA polymerase complex"/>
    <property type="evidence" value="ECO:0007669"/>
    <property type="project" value="UniProtKB-KW"/>
</dbReference>
<evidence type="ECO:0000313" key="8">
    <source>
        <dbReference type="Proteomes" id="UP001345013"/>
    </source>
</evidence>
<dbReference type="PANTHER" id="PTHR14440">
    <property type="entry name" value="DNA-DIRECTED RNA POLYMERASE I SUBUNIT RPA49"/>
    <property type="match status" value="1"/>
</dbReference>
<keyword evidence="3 7" id="KW-0240">DNA-directed RNA polymerase</keyword>
<gene>
    <name evidence="7" type="primary">RPA49</name>
    <name evidence="7" type="ORF">LTR24_005820</name>
</gene>
<organism evidence="7 8">
    <name type="scientific">Lithohypha guttulata</name>
    <dbReference type="NCBI Taxonomy" id="1690604"/>
    <lineage>
        <taxon>Eukaryota</taxon>
        <taxon>Fungi</taxon>
        <taxon>Dikarya</taxon>
        <taxon>Ascomycota</taxon>
        <taxon>Pezizomycotina</taxon>
        <taxon>Eurotiomycetes</taxon>
        <taxon>Chaetothyriomycetidae</taxon>
        <taxon>Chaetothyriales</taxon>
        <taxon>Trichomeriaceae</taxon>
        <taxon>Lithohypha</taxon>
    </lineage>
</organism>
<evidence type="ECO:0000256" key="5">
    <source>
        <dbReference type="ARBA" id="ARBA00023242"/>
    </source>
</evidence>
<dbReference type="Pfam" id="PF06870">
    <property type="entry name" value="RNA_pol_I_A49"/>
    <property type="match status" value="1"/>
</dbReference>
<keyword evidence="5" id="KW-0539">Nucleus</keyword>
<keyword evidence="4" id="KW-0804">Transcription</keyword>
<comment type="similarity">
    <text evidence="2">Belongs to the eukaryotic RPA49/POLR1E RNA polymerase subunit family.</text>
</comment>
<comment type="subcellular location">
    <subcellularLocation>
        <location evidence="1">Nucleus</location>
        <location evidence="1">Nucleolus</location>
    </subcellularLocation>
</comment>
<feature type="compositionally biased region" description="Low complexity" evidence="6">
    <location>
        <begin position="19"/>
        <end position="28"/>
    </location>
</feature>
<feature type="region of interest" description="Disordered" evidence="6">
    <location>
        <begin position="188"/>
        <end position="214"/>
    </location>
</feature>
<dbReference type="InterPro" id="IPR009668">
    <property type="entry name" value="RNA_pol-assoc_fac_A49-like"/>
</dbReference>
<evidence type="ECO:0000256" key="3">
    <source>
        <dbReference type="ARBA" id="ARBA00022478"/>
    </source>
</evidence>